<comment type="caution">
    <text evidence="5">The sequence shown here is derived from an EMBL/GenBank/DDBJ whole genome shotgun (WGS) entry which is preliminary data.</text>
</comment>
<dbReference type="GO" id="GO:0005737">
    <property type="term" value="C:cytoplasm"/>
    <property type="evidence" value="ECO:0007669"/>
    <property type="project" value="UniProtKB-SubCell"/>
</dbReference>
<name>A0A318EK31_9GAMM</name>
<dbReference type="EMBL" id="QICN01000003">
    <property type="protein sequence ID" value="PXV69610.1"/>
    <property type="molecule type" value="Genomic_DNA"/>
</dbReference>
<dbReference type="PANTHER" id="PTHR43213">
    <property type="entry name" value="BIFUNCTIONAL DTTP/UTP PYROPHOSPHATASE/METHYLTRANSFERASE PROTEIN-RELATED"/>
    <property type="match status" value="1"/>
</dbReference>
<comment type="caution">
    <text evidence="4">Lacks conserved residue(s) required for the propagation of feature annotation.</text>
</comment>
<comment type="catalytic activity">
    <reaction evidence="4">
        <text>dTTP + H2O = dTMP + diphosphate + H(+)</text>
        <dbReference type="Rhea" id="RHEA:28534"/>
        <dbReference type="ChEBI" id="CHEBI:15377"/>
        <dbReference type="ChEBI" id="CHEBI:15378"/>
        <dbReference type="ChEBI" id="CHEBI:33019"/>
        <dbReference type="ChEBI" id="CHEBI:37568"/>
        <dbReference type="ChEBI" id="CHEBI:63528"/>
        <dbReference type="EC" id="3.6.1.9"/>
    </reaction>
</comment>
<evidence type="ECO:0000313" key="5">
    <source>
        <dbReference type="EMBL" id="PXV69610.1"/>
    </source>
</evidence>
<feature type="active site" description="Proton acceptor" evidence="4">
    <location>
        <position position="71"/>
    </location>
</feature>
<dbReference type="InterPro" id="IPR029001">
    <property type="entry name" value="ITPase-like_fam"/>
</dbReference>
<feature type="site" description="Important for substrate specificity" evidence="4">
    <location>
        <position position="72"/>
    </location>
</feature>
<keyword evidence="3 4" id="KW-0546">Nucleotide metabolism</keyword>
<dbReference type="NCBIfam" id="TIGR00172">
    <property type="entry name" value="maf"/>
    <property type="match status" value="1"/>
</dbReference>
<evidence type="ECO:0000313" key="6">
    <source>
        <dbReference type="Proteomes" id="UP000248330"/>
    </source>
</evidence>
<keyword evidence="6" id="KW-1185">Reference proteome</keyword>
<dbReference type="InterPro" id="IPR003697">
    <property type="entry name" value="Maf-like"/>
</dbReference>
<dbReference type="PANTHER" id="PTHR43213:SF5">
    <property type="entry name" value="BIFUNCTIONAL DTTP_UTP PYROPHOSPHATASE_METHYLTRANSFERASE PROTEIN-RELATED"/>
    <property type="match status" value="1"/>
</dbReference>
<dbReference type="GO" id="GO:0036221">
    <property type="term" value="F:UTP diphosphatase activity"/>
    <property type="evidence" value="ECO:0007669"/>
    <property type="project" value="RHEA"/>
</dbReference>
<comment type="function">
    <text evidence="4">Nucleoside triphosphate pyrophosphatase that hydrolyzes dTTP and UTP. May have a dual role in cell division arrest and in preventing the incorporation of modified nucleotides into cellular nucleic acids.</text>
</comment>
<dbReference type="PIRSF" id="PIRSF006305">
    <property type="entry name" value="Maf"/>
    <property type="match status" value="1"/>
</dbReference>
<accession>A0A318EK31</accession>
<dbReference type="Gene3D" id="3.90.950.10">
    <property type="match status" value="1"/>
</dbReference>
<comment type="similarity">
    <text evidence="4">Belongs to the Maf family. YhdE subfamily.</text>
</comment>
<dbReference type="RefSeq" id="WP_110264534.1">
    <property type="nucleotide sequence ID" value="NZ_CAKZQT010000021.1"/>
</dbReference>
<keyword evidence="4" id="KW-0963">Cytoplasm</keyword>
<comment type="subcellular location">
    <subcellularLocation>
        <location evidence="4">Cytoplasm</location>
    </subcellularLocation>
</comment>
<dbReference type="CDD" id="cd00555">
    <property type="entry name" value="Maf"/>
    <property type="match status" value="1"/>
</dbReference>
<protein>
    <recommendedName>
        <fullName evidence="4">dTTP/UTP pyrophosphatase</fullName>
        <shortName evidence="4">dTTPase/UTPase</shortName>
        <ecNumber evidence="4">3.6.1.9</ecNumber>
    </recommendedName>
    <alternativeName>
        <fullName evidence="4">Nucleoside triphosphate pyrophosphatase</fullName>
    </alternativeName>
    <alternativeName>
        <fullName evidence="4">Nucleotide pyrophosphatase</fullName>
        <shortName evidence="4">Nucleotide PPase</shortName>
    </alternativeName>
</protein>
<comment type="catalytic activity">
    <reaction evidence="4">
        <text>UTP + H2O = UMP + diphosphate + H(+)</text>
        <dbReference type="Rhea" id="RHEA:29395"/>
        <dbReference type="ChEBI" id="CHEBI:15377"/>
        <dbReference type="ChEBI" id="CHEBI:15378"/>
        <dbReference type="ChEBI" id="CHEBI:33019"/>
        <dbReference type="ChEBI" id="CHEBI:46398"/>
        <dbReference type="ChEBI" id="CHEBI:57865"/>
        <dbReference type="EC" id="3.6.1.9"/>
    </reaction>
</comment>
<evidence type="ECO:0000256" key="3">
    <source>
        <dbReference type="ARBA" id="ARBA00023080"/>
    </source>
</evidence>
<dbReference type="EC" id="3.6.1.9" evidence="4"/>
<feature type="site" description="Important for substrate specificity" evidence="4">
    <location>
        <position position="154"/>
    </location>
</feature>
<dbReference type="SUPFAM" id="SSF52972">
    <property type="entry name" value="ITPase-like"/>
    <property type="match status" value="1"/>
</dbReference>
<dbReference type="OrthoDB" id="9807767at2"/>
<organism evidence="5 6">
    <name type="scientific">Sinimarinibacterium flocculans</name>
    <dbReference type="NCBI Taxonomy" id="985250"/>
    <lineage>
        <taxon>Bacteria</taxon>
        <taxon>Pseudomonadati</taxon>
        <taxon>Pseudomonadota</taxon>
        <taxon>Gammaproteobacteria</taxon>
        <taxon>Nevskiales</taxon>
        <taxon>Nevskiaceae</taxon>
        <taxon>Sinimarinibacterium</taxon>
    </lineage>
</organism>
<evidence type="ECO:0000256" key="4">
    <source>
        <dbReference type="HAMAP-Rule" id="MF_00528"/>
    </source>
</evidence>
<dbReference type="Pfam" id="PF02545">
    <property type="entry name" value="Maf"/>
    <property type="match status" value="1"/>
</dbReference>
<comment type="cofactor">
    <cofactor evidence="1 4">
        <name>a divalent metal cation</name>
        <dbReference type="ChEBI" id="CHEBI:60240"/>
    </cofactor>
</comment>
<reference evidence="5 6" key="1">
    <citation type="submission" date="2018-04" db="EMBL/GenBank/DDBJ databases">
        <title>Genomic Encyclopedia of Type Strains, Phase IV (KMG-IV): sequencing the most valuable type-strain genomes for metagenomic binning, comparative biology and taxonomic classification.</title>
        <authorList>
            <person name="Goeker M."/>
        </authorList>
    </citation>
    <scope>NUCLEOTIDE SEQUENCE [LARGE SCALE GENOMIC DNA]</scope>
    <source>
        <strain evidence="5 6">DSM 104150</strain>
    </source>
</reference>
<evidence type="ECO:0000256" key="2">
    <source>
        <dbReference type="ARBA" id="ARBA00022801"/>
    </source>
</evidence>
<gene>
    <name evidence="5" type="ORF">C8D93_103184</name>
</gene>
<proteinExistence type="inferred from homology"/>
<dbReference type="GO" id="GO:0009117">
    <property type="term" value="P:nucleotide metabolic process"/>
    <property type="evidence" value="ECO:0007669"/>
    <property type="project" value="UniProtKB-KW"/>
</dbReference>
<evidence type="ECO:0000256" key="1">
    <source>
        <dbReference type="ARBA" id="ARBA00001968"/>
    </source>
</evidence>
<dbReference type="HAMAP" id="MF_00528">
    <property type="entry name" value="Maf"/>
    <property type="match status" value="1"/>
</dbReference>
<dbReference type="GO" id="GO:0036218">
    <property type="term" value="F:dTTP diphosphatase activity"/>
    <property type="evidence" value="ECO:0007669"/>
    <property type="project" value="RHEA"/>
</dbReference>
<dbReference type="Proteomes" id="UP000248330">
    <property type="component" value="Unassembled WGS sequence"/>
</dbReference>
<sequence length="200" mass="20981">MKDQLVLASRSPRRQELLRQLGLRFAVNPADVAESATAGEPAADYARRVALEKARAARARGTAALPVLGADTDVVLDGEILGKPTDRNHGIALLLRLSGRAHEVYSAVALVHGDREAVRLSVSEVEFGPVTPQAAAAYWDTGEPADKAGGYAIQGLGAAFVRGIRGSYSGIVGLPIFETCELLRASGIDVLAPEGSRSTP</sequence>
<feature type="site" description="Important for substrate specificity" evidence="4">
    <location>
        <position position="13"/>
    </location>
</feature>
<keyword evidence="2 4" id="KW-0378">Hydrolase</keyword>
<dbReference type="AlphaFoldDB" id="A0A318EK31"/>